<evidence type="ECO:0000313" key="2">
    <source>
        <dbReference type="Proteomes" id="UP001163324"/>
    </source>
</evidence>
<comment type="caution">
    <text evidence="1">The sequence shown here is derived from an EMBL/GenBank/DDBJ whole genome shotgun (WGS) entry which is preliminary data.</text>
</comment>
<proteinExistence type="predicted"/>
<sequence length="424" mass="47038">MPPFKQHGRRYDLVVLGATGYTGQLTVDHITEHLPIDLRWGIAGRSQAKLDALLDETQWTPGRSLPSVEVVDVDDEEQLTALAKSTYILITTVGPYTAYGEKPFKVCAETGTHYLDVTGEFPWVGQMIKKYEKAAMKSGALMFPQIGIESAPADLCTWALAQFIRRQTGAQTRDVVISLHKIRSAPSGGTLASVFEVFNSFTVEEIQDAGRPYASSPVARTTSGRPHQSLLSKIFGSQTVPELGRVTTSLAAITDATTVERTWGLLSQIPGKKKEWYGPNFTWMEYYKAHNWFHGVAVHWGLMIGTILLALVPPFRTLAKKFVYKPGEGTSKENMRKEEIEYRGTATIDDKSLTKQRAYCQATFQGSMYYLTGLFLGQAALTLLQEDIELELRGGVYTPACLGQGFVDRCHDAGFTMNVKMLKD</sequence>
<evidence type="ECO:0000313" key="1">
    <source>
        <dbReference type="EMBL" id="KAI9903349.1"/>
    </source>
</evidence>
<reference evidence="1" key="1">
    <citation type="submission" date="2022-10" db="EMBL/GenBank/DDBJ databases">
        <title>Complete Genome of Trichothecium roseum strain YXFP-22015, a Plant Pathogen Isolated from Citrus.</title>
        <authorList>
            <person name="Wang Y."/>
            <person name="Zhu L."/>
        </authorList>
    </citation>
    <scope>NUCLEOTIDE SEQUENCE</scope>
    <source>
        <strain evidence="1">YXFP-22015</strain>
    </source>
</reference>
<protein>
    <submittedName>
        <fullName evidence="1">Uncharacterized protein</fullName>
    </submittedName>
</protein>
<dbReference type="EMBL" id="CM047941">
    <property type="protein sequence ID" value="KAI9903349.1"/>
    <property type="molecule type" value="Genomic_DNA"/>
</dbReference>
<name>A0ACC0VAL1_9HYPO</name>
<dbReference type="Proteomes" id="UP001163324">
    <property type="component" value="Chromosome 2"/>
</dbReference>
<organism evidence="1 2">
    <name type="scientific">Trichothecium roseum</name>
    <dbReference type="NCBI Taxonomy" id="47278"/>
    <lineage>
        <taxon>Eukaryota</taxon>
        <taxon>Fungi</taxon>
        <taxon>Dikarya</taxon>
        <taxon>Ascomycota</taxon>
        <taxon>Pezizomycotina</taxon>
        <taxon>Sordariomycetes</taxon>
        <taxon>Hypocreomycetidae</taxon>
        <taxon>Hypocreales</taxon>
        <taxon>Hypocreales incertae sedis</taxon>
        <taxon>Trichothecium</taxon>
    </lineage>
</organism>
<accession>A0ACC0VAL1</accession>
<gene>
    <name evidence="1" type="ORF">N3K66_002701</name>
</gene>
<keyword evidence="2" id="KW-1185">Reference proteome</keyword>